<dbReference type="HOGENOM" id="CLU_012353_1_0_1"/>
<evidence type="ECO:0000256" key="11">
    <source>
        <dbReference type="ARBA" id="ARBA00024708"/>
    </source>
</evidence>
<keyword evidence="10 12" id="KW-0472">Membrane</keyword>
<evidence type="ECO:0000256" key="13">
    <source>
        <dbReference type="SAM" id="MobiDB-lite"/>
    </source>
</evidence>
<feature type="transmembrane region" description="Helical" evidence="12">
    <location>
        <begin position="375"/>
        <end position="394"/>
    </location>
</feature>
<evidence type="ECO:0000313" key="15">
    <source>
        <dbReference type="Proteomes" id="UP000053259"/>
    </source>
</evidence>
<feature type="region of interest" description="Disordered" evidence="13">
    <location>
        <begin position="215"/>
        <end position="234"/>
    </location>
</feature>
<name>A0A0D1ZYV9_9PEZI</name>
<evidence type="ECO:0000256" key="10">
    <source>
        <dbReference type="ARBA" id="ARBA00023136"/>
    </source>
</evidence>
<evidence type="ECO:0000256" key="8">
    <source>
        <dbReference type="ARBA" id="ARBA00022824"/>
    </source>
</evidence>
<feature type="compositionally biased region" description="Low complexity" evidence="13">
    <location>
        <begin position="1"/>
        <end position="19"/>
    </location>
</feature>
<dbReference type="PANTHER" id="PTHR22760:SF4">
    <property type="entry name" value="GPI MANNOSYLTRANSFERASE 3"/>
    <property type="match status" value="1"/>
</dbReference>
<dbReference type="GO" id="GO:0005789">
    <property type="term" value="C:endoplasmic reticulum membrane"/>
    <property type="evidence" value="ECO:0007669"/>
    <property type="project" value="UniProtKB-SubCell"/>
</dbReference>
<feature type="transmembrane region" description="Helical" evidence="12">
    <location>
        <begin position="278"/>
        <end position="297"/>
    </location>
</feature>
<dbReference type="STRING" id="253628.A0A0D1ZYV9"/>
<dbReference type="GO" id="GO:0006506">
    <property type="term" value="P:GPI anchor biosynthetic process"/>
    <property type="evidence" value="ECO:0007669"/>
    <property type="project" value="UniProtKB-UniPathway"/>
</dbReference>
<evidence type="ECO:0000256" key="7">
    <source>
        <dbReference type="ARBA" id="ARBA00022692"/>
    </source>
</evidence>
<keyword evidence="15" id="KW-1185">Reference proteome</keyword>
<evidence type="ECO:0000256" key="2">
    <source>
        <dbReference type="ARBA" id="ARBA00004687"/>
    </source>
</evidence>
<keyword evidence="6" id="KW-0808">Transferase</keyword>
<dbReference type="EC" id="2.4.1.-" evidence="12"/>
<evidence type="ECO:0000256" key="3">
    <source>
        <dbReference type="ARBA" id="ARBA00006065"/>
    </source>
</evidence>
<dbReference type="AlphaFoldDB" id="A0A0D1ZYV9"/>
<keyword evidence="8 12" id="KW-0256">Endoplasmic reticulum</keyword>
<dbReference type="VEuPathDB" id="FungiDB:PV09_09042"/>
<feature type="transmembrane region" description="Helical" evidence="12">
    <location>
        <begin position="242"/>
        <end position="266"/>
    </location>
</feature>
<evidence type="ECO:0000256" key="1">
    <source>
        <dbReference type="ARBA" id="ARBA00004477"/>
    </source>
</evidence>
<accession>A0A0D1ZYV9</accession>
<feature type="compositionally biased region" description="Polar residues" evidence="13">
    <location>
        <begin position="218"/>
        <end position="230"/>
    </location>
</feature>
<feature type="compositionally biased region" description="Basic residues" evidence="13">
    <location>
        <begin position="20"/>
        <end position="36"/>
    </location>
</feature>
<feature type="transmembrane region" description="Helical" evidence="12">
    <location>
        <begin position="426"/>
        <end position="446"/>
    </location>
</feature>
<comment type="pathway">
    <text evidence="2">Glycolipid biosynthesis; glycosylphosphatidylinositol-anchor biosynthesis.</text>
</comment>
<evidence type="ECO:0000256" key="12">
    <source>
        <dbReference type="RuleBase" id="RU363075"/>
    </source>
</evidence>
<comment type="similarity">
    <text evidence="3">Belongs to the glycosyltransferase 22 family. PIGB subfamily.</text>
</comment>
<dbReference type="OrthoDB" id="416834at2759"/>
<evidence type="ECO:0000256" key="5">
    <source>
        <dbReference type="ARBA" id="ARBA00022676"/>
    </source>
</evidence>
<reference evidence="14 15" key="1">
    <citation type="submission" date="2015-01" db="EMBL/GenBank/DDBJ databases">
        <title>The Genome Sequence of Ochroconis gallopava CBS43764.</title>
        <authorList>
            <consortium name="The Broad Institute Genomics Platform"/>
            <person name="Cuomo C."/>
            <person name="de Hoog S."/>
            <person name="Gorbushina A."/>
            <person name="Stielow B."/>
            <person name="Teixiera M."/>
            <person name="Abouelleil A."/>
            <person name="Chapman S.B."/>
            <person name="Priest M."/>
            <person name="Young S.K."/>
            <person name="Wortman J."/>
            <person name="Nusbaum C."/>
            <person name="Birren B."/>
        </authorList>
    </citation>
    <scope>NUCLEOTIDE SEQUENCE [LARGE SCALE GENOMIC DNA]</scope>
    <source>
        <strain evidence="14 15">CBS 43764</strain>
    </source>
</reference>
<dbReference type="UniPathway" id="UPA00196"/>
<comment type="subcellular location">
    <subcellularLocation>
        <location evidence="1 12">Endoplasmic reticulum membrane</location>
        <topology evidence="1 12">Multi-pass membrane protein</topology>
    </subcellularLocation>
</comment>
<dbReference type="FunCoup" id="A0A0D1ZYV9">
    <property type="interactions" value="853"/>
</dbReference>
<keyword evidence="9 12" id="KW-1133">Transmembrane helix</keyword>
<dbReference type="RefSeq" id="XP_016209144.1">
    <property type="nucleotide sequence ID" value="XM_016363033.1"/>
</dbReference>
<organism evidence="14 15">
    <name type="scientific">Verruconis gallopava</name>
    <dbReference type="NCBI Taxonomy" id="253628"/>
    <lineage>
        <taxon>Eukaryota</taxon>
        <taxon>Fungi</taxon>
        <taxon>Dikarya</taxon>
        <taxon>Ascomycota</taxon>
        <taxon>Pezizomycotina</taxon>
        <taxon>Dothideomycetes</taxon>
        <taxon>Pleosporomycetidae</taxon>
        <taxon>Venturiales</taxon>
        <taxon>Sympoventuriaceae</taxon>
        <taxon>Verruconis</taxon>
    </lineage>
</organism>
<feature type="transmembrane region" description="Helical" evidence="12">
    <location>
        <begin position="338"/>
        <end position="355"/>
    </location>
</feature>
<evidence type="ECO:0000313" key="14">
    <source>
        <dbReference type="EMBL" id="KIV99274.1"/>
    </source>
</evidence>
<dbReference type="Pfam" id="PF03901">
    <property type="entry name" value="Glyco_transf_22"/>
    <property type="match status" value="1"/>
</dbReference>
<proteinExistence type="inferred from homology"/>
<keyword evidence="7 12" id="KW-0812">Transmembrane</keyword>
<dbReference type="GO" id="GO:0000026">
    <property type="term" value="F:alpha-1,2-mannosyltransferase activity"/>
    <property type="evidence" value="ECO:0007669"/>
    <property type="project" value="TreeGrafter"/>
</dbReference>
<feature type="transmembrane region" description="Helical" evidence="12">
    <location>
        <begin position="401"/>
        <end position="420"/>
    </location>
</feature>
<protein>
    <recommendedName>
        <fullName evidence="12">Mannosyltransferase</fullName>
        <ecNumber evidence="12">2.4.1.-</ecNumber>
    </recommendedName>
</protein>
<comment type="function">
    <text evidence="11">Mannosyltransferase involved in glycosylphosphatidylinositol-anchor biosynthesis. Transfers the third mannose to Man2-GlcN-acyl-PI during GPI precursor assembly.</text>
</comment>
<feature type="region of interest" description="Disordered" evidence="13">
    <location>
        <begin position="1"/>
        <end position="36"/>
    </location>
</feature>
<evidence type="ECO:0000256" key="6">
    <source>
        <dbReference type="ARBA" id="ARBA00022679"/>
    </source>
</evidence>
<gene>
    <name evidence="14" type="ORF">PV09_09042</name>
</gene>
<keyword evidence="4" id="KW-0337">GPI-anchor biosynthesis</keyword>
<dbReference type="GeneID" id="27317015"/>
<dbReference type="PANTHER" id="PTHR22760">
    <property type="entry name" value="GLYCOSYLTRANSFERASE"/>
    <property type="match status" value="1"/>
</dbReference>
<dbReference type="InterPro" id="IPR005599">
    <property type="entry name" value="GPI_mannosylTrfase"/>
</dbReference>
<evidence type="ECO:0000256" key="9">
    <source>
        <dbReference type="ARBA" id="ARBA00022989"/>
    </source>
</evidence>
<evidence type="ECO:0000256" key="4">
    <source>
        <dbReference type="ARBA" id="ARBA00022502"/>
    </source>
</evidence>
<dbReference type="InParanoid" id="A0A0D1ZYV9"/>
<dbReference type="Proteomes" id="UP000053259">
    <property type="component" value="Unassembled WGS sequence"/>
</dbReference>
<sequence>MASGSASSSSSRSSPSASGPKRRLGRQAHDQRARRRTSSVSTLHVLLVLLALRVVNALTLRTFFVPDEYYQSLEPAWQLAFGPHSGAWITWEWRHQLRSSLHPVLFAAVYRAAALLSAFLDLTPASEAAVLLVAPRVVQAVSAASLDFFTWRLGRRIFGSTSRAAWTILAVSTLSPWQWFCSTRTLSNSLEASLTAAALYCWPWDWMLPARNDELKSPNPSRTSRPSVASSRVDEDRSRPGLSLLLAAVASILRPTNVLVWIPIALQTLSKVSSRRRYELIVKAVVNGTAVALFSAIADRSFYGFFTFPPLRFLTFNIYQDLAVFYGRHRPDYYLTEGLPLLLMGLIPFVLFGLYRSASITLSNRGSASYSLETIVLPILTWTIFAVVFLMSLIAHKEARFVYPLLPCLHIIGGTSVSTFTRRASIWKGFILGVILSLHFFVIQYVSRTHQRGVIEVMHFLREQHQSRSDNALTTAALLMPCHSTPWRSHLVYRNIDAWALTCEPPVNMPPQERANYTDEADVFYEDVTGWLETNMEDLKQLNNGFSLLEQARKIANHSERTVNGHVTGRNRPWPQFLVFFEQLVPQMHDWLATSPYQECKRFFNTHWHDDWRRQGDVVVYCLAPAGYDAADRFRPVDAT</sequence>
<dbReference type="EMBL" id="KN847580">
    <property type="protein sequence ID" value="KIV99274.1"/>
    <property type="molecule type" value="Genomic_DNA"/>
</dbReference>
<keyword evidence="5 12" id="KW-0328">Glycosyltransferase</keyword>